<comment type="caution">
    <text evidence="2">The sequence shown here is derived from an EMBL/GenBank/DDBJ whole genome shotgun (WGS) entry which is preliminary data.</text>
</comment>
<feature type="region of interest" description="Disordered" evidence="1">
    <location>
        <begin position="295"/>
        <end position="316"/>
    </location>
</feature>
<reference evidence="2" key="1">
    <citation type="submission" date="2021-02" db="EMBL/GenBank/DDBJ databases">
        <authorList>
            <person name="Dougan E. K."/>
            <person name="Rhodes N."/>
            <person name="Thang M."/>
            <person name="Chan C."/>
        </authorList>
    </citation>
    <scope>NUCLEOTIDE SEQUENCE</scope>
</reference>
<keyword evidence="3" id="KW-1185">Reference proteome</keyword>
<evidence type="ECO:0000313" key="2">
    <source>
        <dbReference type="EMBL" id="CAE8611197.1"/>
    </source>
</evidence>
<evidence type="ECO:0008006" key="4">
    <source>
        <dbReference type="Google" id="ProtNLM"/>
    </source>
</evidence>
<feature type="compositionally biased region" description="Low complexity" evidence="1">
    <location>
        <begin position="478"/>
        <end position="493"/>
    </location>
</feature>
<sequence>TVAAQDAFSAQQQQQQQQQQPQHQQRQQQQPALRANASRRLGLTAGTQTLTGSLMDTGCYAPRADGGWGFCGPPSCKSAYITCPAEGGGPATVAGATGTYISMGGTQYSASNCQRFLTSTATAQTDWSPRGPCDSTCTQQTTGVCSKAFLNKVLVGTGVKYAYCNDKWLVISASGEPSVFTPNLNDVPFPPGGGNAERTGMATLDTGKGQSLFFPLSVTDLSTAAGTNNVGVYDVQTGAGPLSYLMNGATKYGLPSDSGSGMAVNGQPIFPIFNNNAKFTGEKCEIDSCSNHVGQGGGQPHFHGDPFGDQDPTGSSPDTCLYGPSNYSSGITGHPPVIGFSSDGHLIYGRYLSDSAPGFAAPLLDVCGGHSHSNAGTDEHGLDLTSYHYHTQVFDATCSSGAMCTAGEAYKASTTGPYQCFKADLTKSAGSSALNAATASASYKTKNEMGYRCCSMTEYYAAAGVDLGITSQSPSPSPSAATPSPSPSPSAATTTKAAAAAGAAAATTTKAAAGAASAATATKATLLFAVAAVVAGH</sequence>
<evidence type="ECO:0000256" key="1">
    <source>
        <dbReference type="SAM" id="MobiDB-lite"/>
    </source>
</evidence>
<dbReference type="Proteomes" id="UP000654075">
    <property type="component" value="Unassembled WGS sequence"/>
</dbReference>
<dbReference type="EMBL" id="CAJNNV010024962">
    <property type="protein sequence ID" value="CAE8611197.1"/>
    <property type="molecule type" value="Genomic_DNA"/>
</dbReference>
<name>A0A813F9H8_POLGL</name>
<accession>A0A813F9H8</accession>
<dbReference type="OrthoDB" id="536979at2759"/>
<proteinExistence type="predicted"/>
<organism evidence="2 3">
    <name type="scientific">Polarella glacialis</name>
    <name type="common">Dinoflagellate</name>
    <dbReference type="NCBI Taxonomy" id="89957"/>
    <lineage>
        <taxon>Eukaryota</taxon>
        <taxon>Sar</taxon>
        <taxon>Alveolata</taxon>
        <taxon>Dinophyceae</taxon>
        <taxon>Suessiales</taxon>
        <taxon>Suessiaceae</taxon>
        <taxon>Polarella</taxon>
    </lineage>
</organism>
<feature type="compositionally biased region" description="Low complexity" evidence="1">
    <location>
        <begin position="11"/>
        <end position="30"/>
    </location>
</feature>
<feature type="region of interest" description="Disordered" evidence="1">
    <location>
        <begin position="1"/>
        <end position="34"/>
    </location>
</feature>
<feature type="non-terminal residue" evidence="2">
    <location>
        <position position="537"/>
    </location>
</feature>
<gene>
    <name evidence="2" type="ORF">PGLA1383_LOCUS29004</name>
</gene>
<protein>
    <recommendedName>
        <fullName evidence="4">YHYH domain-containing protein</fullName>
    </recommendedName>
</protein>
<evidence type="ECO:0000313" key="3">
    <source>
        <dbReference type="Proteomes" id="UP000654075"/>
    </source>
</evidence>
<feature type="region of interest" description="Disordered" evidence="1">
    <location>
        <begin position="471"/>
        <end position="493"/>
    </location>
</feature>
<dbReference type="AlphaFoldDB" id="A0A813F9H8"/>